<evidence type="ECO:0000256" key="6">
    <source>
        <dbReference type="ARBA" id="ARBA00023014"/>
    </source>
</evidence>
<evidence type="ECO:0000256" key="8">
    <source>
        <dbReference type="HAMAP-Rule" id="MF_00206"/>
    </source>
</evidence>
<dbReference type="UniPathway" id="UPA00538">
    <property type="reaction ID" value="UER00593"/>
</dbReference>
<dbReference type="NCBIfam" id="NF004019">
    <property type="entry name" value="PRK05481.1"/>
    <property type="match status" value="1"/>
</dbReference>
<dbReference type="SUPFAM" id="SSF102114">
    <property type="entry name" value="Radical SAM enzymes"/>
    <property type="match status" value="1"/>
</dbReference>
<feature type="binding site" evidence="8">
    <location>
        <position position="60"/>
    </location>
    <ligand>
        <name>[4Fe-4S] cluster</name>
        <dbReference type="ChEBI" id="CHEBI:49883"/>
        <label>2</label>
        <note>4Fe-4S-S-AdoMet</note>
    </ligand>
</feature>
<feature type="binding site" evidence="8">
    <location>
        <position position="39"/>
    </location>
    <ligand>
        <name>[4Fe-4S] cluster</name>
        <dbReference type="ChEBI" id="CHEBI:49883"/>
        <label>1</label>
    </ligand>
</feature>
<feature type="binding site" evidence="8">
    <location>
        <position position="34"/>
    </location>
    <ligand>
        <name>[4Fe-4S] cluster</name>
        <dbReference type="ChEBI" id="CHEBI:49883"/>
        <label>1</label>
    </ligand>
</feature>
<feature type="binding site" evidence="8">
    <location>
        <position position="273"/>
    </location>
    <ligand>
        <name>[4Fe-4S] cluster</name>
        <dbReference type="ChEBI" id="CHEBI:49883"/>
        <label>1</label>
    </ligand>
</feature>
<dbReference type="PANTHER" id="PTHR10949:SF0">
    <property type="entry name" value="LIPOYL SYNTHASE, MITOCHONDRIAL"/>
    <property type="match status" value="1"/>
</dbReference>
<dbReference type="Pfam" id="PF04055">
    <property type="entry name" value="Radical_SAM"/>
    <property type="match status" value="1"/>
</dbReference>
<keyword evidence="1 8" id="KW-0004">4Fe-4S</keyword>
<keyword evidence="5 8" id="KW-0408">Iron</keyword>
<dbReference type="EC" id="2.8.1.8" evidence="8"/>
<dbReference type="Gene3D" id="3.20.20.70">
    <property type="entry name" value="Aldolase class I"/>
    <property type="match status" value="1"/>
</dbReference>
<dbReference type="GO" id="GO:0005737">
    <property type="term" value="C:cytoplasm"/>
    <property type="evidence" value="ECO:0007669"/>
    <property type="project" value="UniProtKB-SubCell"/>
</dbReference>
<evidence type="ECO:0000313" key="11">
    <source>
        <dbReference type="Proteomes" id="UP000230052"/>
    </source>
</evidence>
<dbReference type="GO" id="GO:0046872">
    <property type="term" value="F:metal ion binding"/>
    <property type="evidence" value="ECO:0007669"/>
    <property type="project" value="UniProtKB-KW"/>
</dbReference>
<sequence>MNKFPDWLKKRFIATPEYIKTKTILKDLDINTVCQHSLCPNMNECFGRSHATFMILGKACTRGCRFCAVEKGQPEDVDRGEPKRIKEAVFKLSLKHVIITSVTRDDLDDGGAEQFVNTINEIRSIGGDITIEILTPDFKGKKESVEKVTMAKPDIFGHNIETVPSLYKNVCADACYGLSLNLLREVKKADNSMLTKSGIMLGLGEKESEVLEVFKDLIGANCDILTIGQYLKPHKDALEVREFIHPSAFLRLKEEALSYGFKHVESGPFVRSSYYDNKDMLTKLCSRN</sequence>
<evidence type="ECO:0000256" key="4">
    <source>
        <dbReference type="ARBA" id="ARBA00022723"/>
    </source>
</evidence>
<dbReference type="PROSITE" id="PS51918">
    <property type="entry name" value="RADICAL_SAM"/>
    <property type="match status" value="1"/>
</dbReference>
<evidence type="ECO:0000313" key="10">
    <source>
        <dbReference type="EMBL" id="PIU42367.1"/>
    </source>
</evidence>
<dbReference type="AlphaFoldDB" id="A0A2J0L771"/>
<feature type="binding site" evidence="8">
    <location>
        <position position="67"/>
    </location>
    <ligand>
        <name>[4Fe-4S] cluster</name>
        <dbReference type="ChEBI" id="CHEBI:49883"/>
        <label>2</label>
        <note>4Fe-4S-S-AdoMet</note>
    </ligand>
</feature>
<comment type="subcellular location">
    <subcellularLocation>
        <location evidence="8">Cytoplasm</location>
    </subcellularLocation>
</comment>
<dbReference type="SMART" id="SM00729">
    <property type="entry name" value="Elp3"/>
    <property type="match status" value="1"/>
</dbReference>
<dbReference type="HAMAP" id="MF_00206">
    <property type="entry name" value="Lipoyl_synth"/>
    <property type="match status" value="1"/>
</dbReference>
<dbReference type="GO" id="GO:0016992">
    <property type="term" value="F:lipoate synthase activity"/>
    <property type="evidence" value="ECO:0007669"/>
    <property type="project" value="UniProtKB-UniRule"/>
</dbReference>
<keyword evidence="2 8" id="KW-0808">Transferase</keyword>
<organism evidence="10 11">
    <name type="scientific">Candidatus Aquitaenariimonas noxiae</name>
    <dbReference type="NCBI Taxonomy" id="1974741"/>
    <lineage>
        <taxon>Bacteria</taxon>
        <taxon>Pseudomonadati</taxon>
        <taxon>Candidatus Omnitrophota</taxon>
        <taxon>Candidatus Aquitaenariimonas</taxon>
    </lineage>
</organism>
<comment type="catalytic activity">
    <reaction evidence="7 8">
        <text>[[Fe-S] cluster scaffold protein carrying a second [4Fe-4S](2+) cluster] + N(6)-octanoyl-L-lysyl-[protein] + 2 oxidized [2Fe-2S]-[ferredoxin] + 2 S-adenosyl-L-methionine + 4 H(+) = [[Fe-S] cluster scaffold protein] + N(6)-[(R)-dihydrolipoyl]-L-lysyl-[protein] + 4 Fe(3+) + 2 hydrogen sulfide + 2 5'-deoxyadenosine + 2 L-methionine + 2 reduced [2Fe-2S]-[ferredoxin]</text>
        <dbReference type="Rhea" id="RHEA:16585"/>
        <dbReference type="Rhea" id="RHEA-COMP:9928"/>
        <dbReference type="Rhea" id="RHEA-COMP:10000"/>
        <dbReference type="Rhea" id="RHEA-COMP:10001"/>
        <dbReference type="Rhea" id="RHEA-COMP:10475"/>
        <dbReference type="Rhea" id="RHEA-COMP:14568"/>
        <dbReference type="Rhea" id="RHEA-COMP:14569"/>
        <dbReference type="ChEBI" id="CHEBI:15378"/>
        <dbReference type="ChEBI" id="CHEBI:17319"/>
        <dbReference type="ChEBI" id="CHEBI:29034"/>
        <dbReference type="ChEBI" id="CHEBI:29919"/>
        <dbReference type="ChEBI" id="CHEBI:33722"/>
        <dbReference type="ChEBI" id="CHEBI:33737"/>
        <dbReference type="ChEBI" id="CHEBI:33738"/>
        <dbReference type="ChEBI" id="CHEBI:57844"/>
        <dbReference type="ChEBI" id="CHEBI:59789"/>
        <dbReference type="ChEBI" id="CHEBI:78809"/>
        <dbReference type="ChEBI" id="CHEBI:83100"/>
        <dbReference type="EC" id="2.8.1.8"/>
    </reaction>
</comment>
<evidence type="ECO:0000256" key="3">
    <source>
        <dbReference type="ARBA" id="ARBA00022691"/>
    </source>
</evidence>
<feature type="binding site" evidence="8">
    <location>
        <position position="45"/>
    </location>
    <ligand>
        <name>[4Fe-4S] cluster</name>
        <dbReference type="ChEBI" id="CHEBI:49883"/>
        <label>1</label>
    </ligand>
</feature>
<dbReference type="PIRSF" id="PIRSF005963">
    <property type="entry name" value="Lipoyl_synth"/>
    <property type="match status" value="1"/>
</dbReference>
<dbReference type="NCBIfam" id="TIGR00510">
    <property type="entry name" value="lipA"/>
    <property type="match status" value="1"/>
</dbReference>
<dbReference type="NCBIfam" id="NF009544">
    <property type="entry name" value="PRK12928.1"/>
    <property type="match status" value="1"/>
</dbReference>
<dbReference type="EMBL" id="PEWV01000008">
    <property type="protein sequence ID" value="PIU42367.1"/>
    <property type="molecule type" value="Genomic_DNA"/>
</dbReference>
<accession>A0A2J0L771</accession>
<comment type="similarity">
    <text evidence="8">Belongs to the radical SAM superfamily. Lipoyl synthase family.</text>
</comment>
<dbReference type="InterPro" id="IPR013785">
    <property type="entry name" value="Aldolase_TIM"/>
</dbReference>
<comment type="pathway">
    <text evidence="8">Protein modification; protein lipoylation via endogenous pathway; protein N(6)-(lipoyl)lysine from octanoyl-[acyl-carrier-protein]: step 2/2.</text>
</comment>
<dbReference type="InterPro" id="IPR006638">
    <property type="entry name" value="Elp3/MiaA/NifB-like_rSAM"/>
</dbReference>
<comment type="function">
    <text evidence="8">Catalyzes the radical-mediated insertion of two sulfur atoms into the C-6 and C-8 positions of the octanoyl moiety bound to the lipoyl domains of lipoate-dependent enzymes, thereby converting the octanoylated domains into lipoylated derivatives.</text>
</comment>
<comment type="cofactor">
    <cofactor evidence="8">
        <name>[4Fe-4S] cluster</name>
        <dbReference type="ChEBI" id="CHEBI:49883"/>
    </cofactor>
    <text evidence="8">Binds 2 [4Fe-4S] clusters per subunit. One cluster is coordinated with 3 cysteines and an exchangeable S-adenosyl-L-methionine.</text>
</comment>
<dbReference type="Proteomes" id="UP000230052">
    <property type="component" value="Unassembled WGS sequence"/>
</dbReference>
<gene>
    <name evidence="8 10" type="primary">lipA</name>
    <name evidence="10" type="ORF">COS99_00465</name>
</gene>
<feature type="binding site" evidence="8">
    <location>
        <position position="64"/>
    </location>
    <ligand>
        <name>[4Fe-4S] cluster</name>
        <dbReference type="ChEBI" id="CHEBI:49883"/>
        <label>2</label>
        <note>4Fe-4S-S-AdoMet</note>
    </ligand>
</feature>
<evidence type="ECO:0000256" key="7">
    <source>
        <dbReference type="ARBA" id="ARBA00047326"/>
    </source>
</evidence>
<dbReference type="GO" id="GO:0009249">
    <property type="term" value="P:protein lipoylation"/>
    <property type="evidence" value="ECO:0007669"/>
    <property type="project" value="UniProtKB-UniRule"/>
</dbReference>
<dbReference type="SFLD" id="SFLDS00029">
    <property type="entry name" value="Radical_SAM"/>
    <property type="match status" value="1"/>
</dbReference>
<dbReference type="InterPro" id="IPR003698">
    <property type="entry name" value="Lipoyl_synth"/>
</dbReference>
<keyword evidence="8" id="KW-0963">Cytoplasm</keyword>
<dbReference type="SFLD" id="SFLDF00271">
    <property type="entry name" value="lipoyl_synthase"/>
    <property type="match status" value="1"/>
</dbReference>
<keyword evidence="3 8" id="KW-0949">S-adenosyl-L-methionine</keyword>
<dbReference type="InterPro" id="IPR058240">
    <property type="entry name" value="rSAM_sf"/>
</dbReference>
<evidence type="ECO:0000256" key="2">
    <source>
        <dbReference type="ARBA" id="ARBA00022679"/>
    </source>
</evidence>
<dbReference type="PANTHER" id="PTHR10949">
    <property type="entry name" value="LIPOYL SYNTHASE"/>
    <property type="match status" value="1"/>
</dbReference>
<reference evidence="10 11" key="1">
    <citation type="submission" date="2017-09" db="EMBL/GenBank/DDBJ databases">
        <title>Depth-based differentiation of microbial function through sediment-hosted aquifers and enrichment of novel symbionts in the deep terrestrial subsurface.</title>
        <authorList>
            <person name="Probst A.J."/>
            <person name="Ladd B."/>
            <person name="Jarett J.K."/>
            <person name="Geller-Mcgrath D.E."/>
            <person name="Sieber C.M."/>
            <person name="Emerson J.B."/>
            <person name="Anantharaman K."/>
            <person name="Thomas B.C."/>
            <person name="Malmstrom R."/>
            <person name="Stieglmeier M."/>
            <person name="Klingl A."/>
            <person name="Woyke T."/>
            <person name="Ryan C.M."/>
            <person name="Banfield J.F."/>
        </authorList>
    </citation>
    <scope>NUCLEOTIDE SEQUENCE [LARGE SCALE GENOMIC DNA]</scope>
    <source>
        <strain evidence="10">CG07_land_8_20_14_0_80_42_15</strain>
    </source>
</reference>
<comment type="caution">
    <text evidence="10">The sequence shown here is derived from an EMBL/GenBank/DDBJ whole genome shotgun (WGS) entry which is preliminary data.</text>
</comment>
<feature type="domain" description="Radical SAM core" evidence="9">
    <location>
        <begin position="46"/>
        <end position="262"/>
    </location>
</feature>
<evidence type="ECO:0000259" key="9">
    <source>
        <dbReference type="PROSITE" id="PS51918"/>
    </source>
</evidence>
<keyword evidence="6 8" id="KW-0411">Iron-sulfur</keyword>
<proteinExistence type="inferred from homology"/>
<dbReference type="InterPro" id="IPR007197">
    <property type="entry name" value="rSAM"/>
</dbReference>
<dbReference type="GO" id="GO:0051539">
    <property type="term" value="F:4 iron, 4 sulfur cluster binding"/>
    <property type="evidence" value="ECO:0007669"/>
    <property type="project" value="UniProtKB-UniRule"/>
</dbReference>
<evidence type="ECO:0000256" key="5">
    <source>
        <dbReference type="ARBA" id="ARBA00023004"/>
    </source>
</evidence>
<evidence type="ECO:0000256" key="1">
    <source>
        <dbReference type="ARBA" id="ARBA00022485"/>
    </source>
</evidence>
<protein>
    <recommendedName>
        <fullName evidence="8">Lipoyl synthase</fullName>
        <ecNumber evidence="8">2.8.1.8</ecNumber>
    </recommendedName>
    <alternativeName>
        <fullName evidence="8">Lip-syn</fullName>
        <shortName evidence="8">LS</shortName>
    </alternativeName>
    <alternativeName>
        <fullName evidence="8">Lipoate synthase</fullName>
    </alternativeName>
    <alternativeName>
        <fullName evidence="8">Lipoic acid synthase</fullName>
    </alternativeName>
    <alternativeName>
        <fullName evidence="8">Sulfur insertion protein LipA</fullName>
    </alternativeName>
</protein>
<name>A0A2J0L771_9BACT</name>
<keyword evidence="4 8" id="KW-0479">Metal-binding</keyword>
<dbReference type="SFLD" id="SFLDG01058">
    <property type="entry name" value="lipoyl_synthase_like"/>
    <property type="match status" value="1"/>
</dbReference>